<gene>
    <name evidence="2" type="ORF">NLI96_g6783</name>
</gene>
<proteinExistence type="predicted"/>
<feature type="region of interest" description="Disordered" evidence="1">
    <location>
        <begin position="1"/>
        <end position="86"/>
    </location>
</feature>
<dbReference type="AlphaFoldDB" id="A0AAD5V0Y9"/>
<evidence type="ECO:0000313" key="2">
    <source>
        <dbReference type="EMBL" id="KAJ3482740.1"/>
    </source>
</evidence>
<sequence length="86" mass="9158">MRGKGPLRVRQPVGEIPDQSHDWEGRAAKLQESRDNEGHLAGPVEMQGVASERVRTKDGLGSARALPEEGANFGAGALSPSLVTNR</sequence>
<keyword evidence="3" id="KW-1185">Reference proteome</keyword>
<dbReference type="EMBL" id="JANAWD010000259">
    <property type="protein sequence ID" value="KAJ3482740.1"/>
    <property type="molecule type" value="Genomic_DNA"/>
</dbReference>
<reference evidence="2" key="1">
    <citation type="submission" date="2022-07" db="EMBL/GenBank/DDBJ databases">
        <title>Genome Sequence of Physisporinus lineatus.</title>
        <authorList>
            <person name="Buettner E."/>
        </authorList>
    </citation>
    <scope>NUCLEOTIDE SEQUENCE</scope>
    <source>
        <strain evidence="2">VT162</strain>
    </source>
</reference>
<evidence type="ECO:0000313" key="3">
    <source>
        <dbReference type="Proteomes" id="UP001212997"/>
    </source>
</evidence>
<dbReference type="Proteomes" id="UP001212997">
    <property type="component" value="Unassembled WGS sequence"/>
</dbReference>
<evidence type="ECO:0000256" key="1">
    <source>
        <dbReference type="SAM" id="MobiDB-lite"/>
    </source>
</evidence>
<feature type="compositionally biased region" description="Basic and acidic residues" evidence="1">
    <location>
        <begin position="18"/>
        <end position="38"/>
    </location>
</feature>
<accession>A0AAD5V0Y9</accession>
<comment type="caution">
    <text evidence="2">The sequence shown here is derived from an EMBL/GenBank/DDBJ whole genome shotgun (WGS) entry which is preliminary data.</text>
</comment>
<organism evidence="2 3">
    <name type="scientific">Meripilus lineatus</name>
    <dbReference type="NCBI Taxonomy" id="2056292"/>
    <lineage>
        <taxon>Eukaryota</taxon>
        <taxon>Fungi</taxon>
        <taxon>Dikarya</taxon>
        <taxon>Basidiomycota</taxon>
        <taxon>Agaricomycotina</taxon>
        <taxon>Agaricomycetes</taxon>
        <taxon>Polyporales</taxon>
        <taxon>Meripilaceae</taxon>
        <taxon>Meripilus</taxon>
    </lineage>
</organism>
<name>A0AAD5V0Y9_9APHY</name>
<protein>
    <submittedName>
        <fullName evidence="2">Uncharacterized protein</fullName>
    </submittedName>
</protein>